<accession>X1U4P8</accession>
<organism evidence="1">
    <name type="scientific">marine sediment metagenome</name>
    <dbReference type="NCBI Taxonomy" id="412755"/>
    <lineage>
        <taxon>unclassified sequences</taxon>
        <taxon>metagenomes</taxon>
        <taxon>ecological metagenomes</taxon>
    </lineage>
</organism>
<name>X1U4P8_9ZZZZ</name>
<gene>
    <name evidence="1" type="ORF">S12H4_40657</name>
</gene>
<proteinExistence type="predicted"/>
<protein>
    <submittedName>
        <fullName evidence="1">Uncharacterized protein</fullName>
    </submittedName>
</protein>
<reference evidence="1" key="1">
    <citation type="journal article" date="2014" name="Front. Microbiol.">
        <title>High frequency of phylogenetically diverse reductive dehalogenase-homologous genes in deep subseafloor sedimentary metagenomes.</title>
        <authorList>
            <person name="Kawai M."/>
            <person name="Futagami T."/>
            <person name="Toyoda A."/>
            <person name="Takaki Y."/>
            <person name="Nishi S."/>
            <person name="Hori S."/>
            <person name="Arai W."/>
            <person name="Tsubouchi T."/>
            <person name="Morono Y."/>
            <person name="Uchiyama I."/>
            <person name="Ito T."/>
            <person name="Fujiyama A."/>
            <person name="Inagaki F."/>
            <person name="Takami H."/>
        </authorList>
    </citation>
    <scope>NUCLEOTIDE SEQUENCE</scope>
    <source>
        <strain evidence="1">Expedition CK06-06</strain>
    </source>
</reference>
<evidence type="ECO:0000313" key="1">
    <source>
        <dbReference type="EMBL" id="GAI94810.1"/>
    </source>
</evidence>
<comment type="caution">
    <text evidence="1">The sequence shown here is derived from an EMBL/GenBank/DDBJ whole genome shotgun (WGS) entry which is preliminary data.</text>
</comment>
<sequence length="114" mass="13408">MLKTISYRLPIVGKVLDDKPLKGDKNDILRVIDLHDLPDYPTQFDEESEVTVPQGYSIRCREYNIDEEWCEVELEASEEFHNWLSSILPQLNDIKEAKGWKLDKSKMVEKLEKK</sequence>
<dbReference type="AlphaFoldDB" id="X1U4P8"/>
<dbReference type="EMBL" id="BARW01024692">
    <property type="protein sequence ID" value="GAI94810.1"/>
    <property type="molecule type" value="Genomic_DNA"/>
</dbReference>